<evidence type="ECO:0000313" key="3">
    <source>
        <dbReference type="EMBL" id="SEA94113.1"/>
    </source>
</evidence>
<sequence length="325" mass="33596">MNRAIPFLRRSMLAALAALACTTVSAQLGGGRPIRLVVPFGPGGVADLTARVVAQKMTESTGQSIVVDNKPGAGGIVASDTVAKAPPDGLTLLLMSNGNAVTAGMFKSLPFDPLKSFAPVSMLGYFDMAVISSPKSRFKTLKDLVAYAKAHPGKVNIATINTGSTQNLAAELFKRSLGIDVQIVPFNGSAAVITAIQGEQVDAGVEILAPVLGQINGSTLLALAVMGDKRAPALPNVPTVAESGAAGFNVASWNAIAAPAGTPADAIARLNKEVNAVLSSPEVKERLAKLGVQGKGSTPAQQWDFYTKEIKRWSGVIQQAGIEKQ</sequence>
<evidence type="ECO:0000256" key="2">
    <source>
        <dbReference type="SAM" id="SignalP"/>
    </source>
</evidence>
<evidence type="ECO:0000256" key="1">
    <source>
        <dbReference type="ARBA" id="ARBA00006987"/>
    </source>
</evidence>
<keyword evidence="3" id="KW-0675">Receptor</keyword>
<keyword evidence="2" id="KW-0732">Signal</keyword>
<dbReference type="PROSITE" id="PS51257">
    <property type="entry name" value="PROKAR_LIPOPROTEIN"/>
    <property type="match status" value="1"/>
</dbReference>
<accession>A0A1H4F9V6</accession>
<protein>
    <submittedName>
        <fullName evidence="3">Tripartite-type tricarboxylate transporter, receptor component TctC</fullName>
    </submittedName>
</protein>
<dbReference type="Pfam" id="PF03401">
    <property type="entry name" value="TctC"/>
    <property type="match status" value="1"/>
</dbReference>
<dbReference type="STRING" id="592050.SAMN05421875_1526"/>
<dbReference type="Gene3D" id="3.40.190.10">
    <property type="entry name" value="Periplasmic binding protein-like II"/>
    <property type="match status" value="1"/>
</dbReference>
<dbReference type="InterPro" id="IPR042100">
    <property type="entry name" value="Bug_dom1"/>
</dbReference>
<dbReference type="InterPro" id="IPR005064">
    <property type="entry name" value="BUG"/>
</dbReference>
<evidence type="ECO:0000313" key="4">
    <source>
        <dbReference type="Proteomes" id="UP000199002"/>
    </source>
</evidence>
<feature type="signal peptide" evidence="2">
    <location>
        <begin position="1"/>
        <end position="26"/>
    </location>
</feature>
<dbReference type="RefSeq" id="WP_092701422.1">
    <property type="nucleotide sequence ID" value="NZ_CAXIQM010000031.1"/>
</dbReference>
<organism evidence="3 4">
    <name type="scientific">Acidovorax soli</name>
    <dbReference type="NCBI Taxonomy" id="592050"/>
    <lineage>
        <taxon>Bacteria</taxon>
        <taxon>Pseudomonadati</taxon>
        <taxon>Pseudomonadota</taxon>
        <taxon>Betaproteobacteria</taxon>
        <taxon>Burkholderiales</taxon>
        <taxon>Comamonadaceae</taxon>
        <taxon>Acidovorax</taxon>
    </lineage>
</organism>
<proteinExistence type="inferred from homology"/>
<name>A0A1H4F9V6_9BURK</name>
<dbReference type="CDD" id="cd13578">
    <property type="entry name" value="PBP2_Bug27"/>
    <property type="match status" value="1"/>
</dbReference>
<dbReference type="EMBL" id="FNQJ01000052">
    <property type="protein sequence ID" value="SEA94113.1"/>
    <property type="molecule type" value="Genomic_DNA"/>
</dbReference>
<dbReference type="PANTHER" id="PTHR42928">
    <property type="entry name" value="TRICARBOXYLATE-BINDING PROTEIN"/>
    <property type="match status" value="1"/>
</dbReference>
<dbReference type="PIRSF" id="PIRSF017082">
    <property type="entry name" value="YflP"/>
    <property type="match status" value="1"/>
</dbReference>
<comment type="similarity">
    <text evidence="1">Belongs to the UPF0065 (bug) family.</text>
</comment>
<keyword evidence="4" id="KW-1185">Reference proteome</keyword>
<feature type="chain" id="PRO_5011570184" evidence="2">
    <location>
        <begin position="27"/>
        <end position="325"/>
    </location>
</feature>
<dbReference type="Proteomes" id="UP000199002">
    <property type="component" value="Unassembled WGS sequence"/>
</dbReference>
<dbReference type="PANTHER" id="PTHR42928:SF5">
    <property type="entry name" value="BLR1237 PROTEIN"/>
    <property type="match status" value="1"/>
</dbReference>
<dbReference type="Gene3D" id="3.40.190.150">
    <property type="entry name" value="Bordetella uptake gene, domain 1"/>
    <property type="match status" value="1"/>
</dbReference>
<dbReference type="SUPFAM" id="SSF53850">
    <property type="entry name" value="Periplasmic binding protein-like II"/>
    <property type="match status" value="1"/>
</dbReference>
<dbReference type="AlphaFoldDB" id="A0A1H4F9V6"/>
<gene>
    <name evidence="3" type="ORF">SAMN05421875_1526</name>
</gene>
<reference evidence="4" key="1">
    <citation type="submission" date="2016-10" db="EMBL/GenBank/DDBJ databases">
        <authorList>
            <person name="Varghese N."/>
            <person name="Submissions S."/>
        </authorList>
    </citation>
    <scope>NUCLEOTIDE SEQUENCE [LARGE SCALE GENOMIC DNA]</scope>
    <source>
        <strain evidence="4">DSM 25157</strain>
    </source>
</reference>
<dbReference type="GeneID" id="34231415"/>